<dbReference type="Gene3D" id="3.90.1150.10">
    <property type="entry name" value="Aspartate Aminotransferase, domain 1"/>
    <property type="match status" value="1"/>
</dbReference>
<comment type="pathway">
    <text evidence="3 8">One-carbon metabolism; tetrahydrofolate interconversion.</text>
</comment>
<dbReference type="CDD" id="cd00378">
    <property type="entry name" value="SHMT"/>
    <property type="match status" value="1"/>
</dbReference>
<dbReference type="PANTHER" id="PTHR11680:SF35">
    <property type="entry name" value="SERINE HYDROXYMETHYLTRANSFERASE 1"/>
    <property type="match status" value="1"/>
</dbReference>
<evidence type="ECO:0000256" key="1">
    <source>
        <dbReference type="ARBA" id="ARBA00001528"/>
    </source>
</evidence>
<dbReference type="InterPro" id="IPR015424">
    <property type="entry name" value="PyrdxlP-dep_Trfase"/>
</dbReference>
<evidence type="ECO:0000259" key="9">
    <source>
        <dbReference type="Pfam" id="PF00464"/>
    </source>
</evidence>
<gene>
    <name evidence="10" type="primary">shmt2</name>
    <name evidence="10" type="ORF">TCON_2454</name>
</gene>
<dbReference type="Pfam" id="PF00464">
    <property type="entry name" value="SHMT"/>
    <property type="match status" value="1"/>
</dbReference>
<dbReference type="InterPro" id="IPR015422">
    <property type="entry name" value="PyrdxlP-dep_Trfase_small"/>
</dbReference>
<comment type="cofactor">
    <cofactor evidence="2 8">
        <name>pyridoxal 5'-phosphate</name>
        <dbReference type="ChEBI" id="CHEBI:597326"/>
    </cofactor>
</comment>
<keyword evidence="11" id="KW-1185">Reference proteome</keyword>
<dbReference type="InterPro" id="IPR019798">
    <property type="entry name" value="Ser_HO-MeTrfase_PLP_BS"/>
</dbReference>
<evidence type="ECO:0000256" key="2">
    <source>
        <dbReference type="ARBA" id="ARBA00001933"/>
    </source>
</evidence>
<comment type="function">
    <text evidence="8">Interconversion of serine and glycine.</text>
</comment>
<evidence type="ECO:0000256" key="5">
    <source>
        <dbReference type="ARBA" id="ARBA00022563"/>
    </source>
</evidence>
<dbReference type="PANTHER" id="PTHR11680">
    <property type="entry name" value="SERINE HYDROXYMETHYLTRANSFERASE"/>
    <property type="match status" value="1"/>
</dbReference>
<sequence length="457" mass="51313">MSKSLLYDCISQIDEEVYNLIKADEDRQRCGINLIASENYTSVSVLQANASVLTNKYSEGLPYQRYYGGTEYVDAIETVCQSRALKAFGLNKEEWGVNVQPHSGSPANFEVYTALLKPGAKLMGLNLSCGGHLTHGHQTATKKISASSYFFTSEQYKTDEKGFINYDDLEKKFREFKPELLICGASAYPRDWDYKRLRKIADINNAYLMCDMAHISGFIATKKMNNPFEYCDIVTTTTHKTLRGPRGAMIFYKKQKCRDGSGDDVEKRINFAVFPMSQGGPHNQQTAGIAVALKQVCSPEYSNYINNLYNNTQLMCRKLILKDYNLVTGGTDCHIVLIDLRNKGLNGSFVEKACEYANIYINKNSVPGETNMFSPCGIRIGLVAATSRGFDEQDVCKTVELFDEVIGVCQSIVTENMKLDEFMDSLIKDGRIEIIKEKVKVFASAFPMPCLDFLVKN</sequence>
<dbReference type="InterPro" id="IPR015421">
    <property type="entry name" value="PyrdxlP-dep_Trfase_major"/>
</dbReference>
<feature type="domain" description="Serine hydroxymethyltransferase-like" evidence="9">
    <location>
        <begin position="11"/>
        <end position="399"/>
    </location>
</feature>
<dbReference type="HAMAP" id="MF_00051">
    <property type="entry name" value="SHMT"/>
    <property type="match status" value="1"/>
</dbReference>
<dbReference type="EC" id="2.1.2.1" evidence="8"/>
<evidence type="ECO:0000256" key="8">
    <source>
        <dbReference type="RuleBase" id="RU000585"/>
    </source>
</evidence>
<dbReference type="InterPro" id="IPR049943">
    <property type="entry name" value="Ser_HO-MeTrfase-like"/>
</dbReference>
<dbReference type="SUPFAM" id="SSF53383">
    <property type="entry name" value="PLP-dependent transferases"/>
    <property type="match status" value="1"/>
</dbReference>
<evidence type="ECO:0000256" key="6">
    <source>
        <dbReference type="ARBA" id="ARBA00022679"/>
    </source>
</evidence>
<reference evidence="10 11" key="1">
    <citation type="submission" date="2019-01" db="EMBL/GenBank/DDBJ databases">
        <title>Genomes sequencing and comparative genomics of infectious freshwater microsporidia, Cucumispora dikerogammari and Thelohania contejeani.</title>
        <authorList>
            <person name="Cormier A."/>
            <person name="Giraud I."/>
            <person name="Wattier R."/>
            <person name="Teixeira M."/>
            <person name="Grandjean F."/>
            <person name="Rigaud T."/>
            <person name="Cordaux R."/>
        </authorList>
    </citation>
    <scope>NUCLEOTIDE SEQUENCE [LARGE SCALE GENOMIC DNA]</scope>
    <source>
        <strain evidence="10">T1</strain>
        <tissue evidence="10">Spores</tissue>
    </source>
</reference>
<keyword evidence="7 8" id="KW-0663">Pyridoxal phosphate</keyword>
<evidence type="ECO:0000256" key="4">
    <source>
        <dbReference type="ARBA" id="ARBA00006376"/>
    </source>
</evidence>
<protein>
    <recommendedName>
        <fullName evidence="8">Serine hydroxymethyltransferase</fullName>
        <ecNumber evidence="8">2.1.2.1</ecNumber>
    </recommendedName>
</protein>
<keyword evidence="5 8" id="KW-0554">One-carbon metabolism</keyword>
<dbReference type="InterPro" id="IPR039429">
    <property type="entry name" value="SHMT-like_dom"/>
</dbReference>
<dbReference type="NCBIfam" id="NF000586">
    <property type="entry name" value="PRK00011.1"/>
    <property type="match status" value="1"/>
</dbReference>
<dbReference type="EMBL" id="SBIQ01000315">
    <property type="protein sequence ID" value="KAF7680928.1"/>
    <property type="molecule type" value="Genomic_DNA"/>
</dbReference>
<keyword evidence="6 8" id="KW-0808">Transferase</keyword>
<evidence type="ECO:0000256" key="3">
    <source>
        <dbReference type="ARBA" id="ARBA00004777"/>
    </source>
</evidence>
<evidence type="ECO:0000313" key="11">
    <source>
        <dbReference type="Proteomes" id="UP001516464"/>
    </source>
</evidence>
<name>A0ABQ7HW00_9MICR</name>
<accession>A0ABQ7HW00</accession>
<comment type="catalytic activity">
    <reaction evidence="1 8">
        <text>(6R)-5,10-methylene-5,6,7,8-tetrahydrofolate + glycine + H2O = (6S)-5,6,7,8-tetrahydrofolate + L-serine</text>
        <dbReference type="Rhea" id="RHEA:15481"/>
        <dbReference type="ChEBI" id="CHEBI:15377"/>
        <dbReference type="ChEBI" id="CHEBI:15636"/>
        <dbReference type="ChEBI" id="CHEBI:33384"/>
        <dbReference type="ChEBI" id="CHEBI:57305"/>
        <dbReference type="ChEBI" id="CHEBI:57453"/>
        <dbReference type="EC" id="2.1.2.1"/>
    </reaction>
</comment>
<dbReference type="Proteomes" id="UP001516464">
    <property type="component" value="Unassembled WGS sequence"/>
</dbReference>
<comment type="caution">
    <text evidence="10">The sequence shown here is derived from an EMBL/GenBank/DDBJ whole genome shotgun (WGS) entry which is preliminary data.</text>
</comment>
<dbReference type="InterPro" id="IPR001085">
    <property type="entry name" value="Ser_HO-MeTrfase"/>
</dbReference>
<organism evidence="10 11">
    <name type="scientific">Astathelohania contejeani</name>
    <dbReference type="NCBI Taxonomy" id="164912"/>
    <lineage>
        <taxon>Eukaryota</taxon>
        <taxon>Fungi</taxon>
        <taxon>Fungi incertae sedis</taxon>
        <taxon>Microsporidia</taxon>
        <taxon>Astathelohaniidae</taxon>
        <taxon>Astathelohania</taxon>
    </lineage>
</organism>
<evidence type="ECO:0000313" key="10">
    <source>
        <dbReference type="EMBL" id="KAF7680928.1"/>
    </source>
</evidence>
<dbReference type="Gene3D" id="3.40.640.10">
    <property type="entry name" value="Type I PLP-dependent aspartate aminotransferase-like (Major domain)"/>
    <property type="match status" value="1"/>
</dbReference>
<dbReference type="PIRSF" id="PIRSF000412">
    <property type="entry name" value="SHMT"/>
    <property type="match status" value="1"/>
</dbReference>
<evidence type="ECO:0000256" key="7">
    <source>
        <dbReference type="ARBA" id="ARBA00022898"/>
    </source>
</evidence>
<comment type="similarity">
    <text evidence="4 8">Belongs to the SHMT family.</text>
</comment>
<proteinExistence type="inferred from homology"/>
<dbReference type="PROSITE" id="PS00096">
    <property type="entry name" value="SHMT"/>
    <property type="match status" value="1"/>
</dbReference>